<sequence length="60" mass="7008">MLSLPIMGSSLAKSLLKISQKFLSYDFKTKRMSSAKEKCKDCKRECGKWKTSRCRIWKLC</sequence>
<organism evidence="1 2">
    <name type="scientific">Clunio marinus</name>
    <dbReference type="NCBI Taxonomy" id="568069"/>
    <lineage>
        <taxon>Eukaryota</taxon>
        <taxon>Metazoa</taxon>
        <taxon>Ecdysozoa</taxon>
        <taxon>Arthropoda</taxon>
        <taxon>Hexapoda</taxon>
        <taxon>Insecta</taxon>
        <taxon>Pterygota</taxon>
        <taxon>Neoptera</taxon>
        <taxon>Endopterygota</taxon>
        <taxon>Diptera</taxon>
        <taxon>Nematocera</taxon>
        <taxon>Chironomoidea</taxon>
        <taxon>Chironomidae</taxon>
        <taxon>Clunio</taxon>
    </lineage>
</organism>
<accession>A0A1J1HP30</accession>
<name>A0A1J1HP30_9DIPT</name>
<dbReference type="EMBL" id="CVRI01000014">
    <property type="protein sequence ID" value="CRK89707.1"/>
    <property type="molecule type" value="Genomic_DNA"/>
</dbReference>
<proteinExistence type="predicted"/>
<keyword evidence="2" id="KW-1185">Reference proteome</keyword>
<dbReference type="AlphaFoldDB" id="A0A1J1HP30"/>
<evidence type="ECO:0000313" key="1">
    <source>
        <dbReference type="EMBL" id="CRK89707.1"/>
    </source>
</evidence>
<evidence type="ECO:0000313" key="2">
    <source>
        <dbReference type="Proteomes" id="UP000183832"/>
    </source>
</evidence>
<dbReference type="Proteomes" id="UP000183832">
    <property type="component" value="Unassembled WGS sequence"/>
</dbReference>
<gene>
    <name evidence="1" type="ORF">CLUMA_CG003527</name>
</gene>
<protein>
    <submittedName>
        <fullName evidence="1">CLUMA_CG003527, isoform A</fullName>
    </submittedName>
</protein>
<reference evidence="1 2" key="1">
    <citation type="submission" date="2015-04" db="EMBL/GenBank/DDBJ databases">
        <authorList>
            <person name="Syromyatnikov M.Y."/>
            <person name="Popov V.N."/>
        </authorList>
    </citation>
    <scope>NUCLEOTIDE SEQUENCE [LARGE SCALE GENOMIC DNA]</scope>
</reference>